<accession>A2F5B1</accession>
<organism evidence="2 3">
    <name type="scientific">Trichomonas vaginalis (strain ATCC PRA-98 / G3)</name>
    <dbReference type="NCBI Taxonomy" id="412133"/>
    <lineage>
        <taxon>Eukaryota</taxon>
        <taxon>Metamonada</taxon>
        <taxon>Parabasalia</taxon>
        <taxon>Trichomonadida</taxon>
        <taxon>Trichomonadidae</taxon>
        <taxon>Trichomonas</taxon>
    </lineage>
</organism>
<dbReference type="eggNOG" id="ENOG502SBM3">
    <property type="taxonomic scope" value="Eukaryota"/>
</dbReference>
<dbReference type="InterPro" id="IPR036770">
    <property type="entry name" value="Ankyrin_rpt-contain_sf"/>
</dbReference>
<dbReference type="RefSeq" id="XP_001312866.1">
    <property type="nucleotide sequence ID" value="XM_001312865.1"/>
</dbReference>
<dbReference type="VEuPathDB" id="TrichDB:TVAGG3_0159870"/>
<evidence type="ECO:0000259" key="1">
    <source>
        <dbReference type="Pfam" id="PF11929"/>
    </source>
</evidence>
<reference evidence="2" key="1">
    <citation type="submission" date="2006-10" db="EMBL/GenBank/DDBJ databases">
        <authorList>
            <person name="Amadeo P."/>
            <person name="Zhao Q."/>
            <person name="Wortman J."/>
            <person name="Fraser-Liggett C."/>
            <person name="Carlton J."/>
        </authorList>
    </citation>
    <scope>NUCLEOTIDE SEQUENCE</scope>
    <source>
        <strain evidence="2">G3</strain>
    </source>
</reference>
<protein>
    <recommendedName>
        <fullName evidence="1">DUF3447 domain-containing protein</fullName>
    </recommendedName>
</protein>
<dbReference type="KEGG" id="tva:4757756"/>
<dbReference type="InterPro" id="IPR020683">
    <property type="entry name" value="DUF3447"/>
</dbReference>
<dbReference type="Proteomes" id="UP000001542">
    <property type="component" value="Unassembled WGS sequence"/>
</dbReference>
<evidence type="ECO:0000313" key="2">
    <source>
        <dbReference type="EMBL" id="EAX99936.1"/>
    </source>
</evidence>
<name>A2F5B1_TRIV3</name>
<dbReference type="SUPFAM" id="SSF48403">
    <property type="entry name" value="Ankyrin repeat"/>
    <property type="match status" value="1"/>
</dbReference>
<sequence>MRSYYTLYKMIYEEFHPDIFKEGPNPLNYFLCKELNIPVLDLKIKGKFDKYESKNYSLEIHEPKSIFRAIMENDKETFIGLASNDGFDPKMTIKSDLYPDEGGNFSLIDLCCYHGAVDCFKFLRTEFNSFIGPECLWHSFLGGNQEIMHECLKEYDPDYESMKHSIISHNIDFITYLANEYDLEIQLFYCGIYNNL</sequence>
<keyword evidence="3" id="KW-1185">Reference proteome</keyword>
<dbReference type="PANTHER" id="PTHR24182">
    <property type="entry name" value="ANKYRIN REPEAT AND SOCS BOX CONTAINING 4"/>
    <property type="match status" value="1"/>
</dbReference>
<evidence type="ECO:0000313" key="3">
    <source>
        <dbReference type="Proteomes" id="UP000001542"/>
    </source>
</evidence>
<dbReference type="InParanoid" id="A2F5B1"/>
<dbReference type="PANTHER" id="PTHR24182:SF13">
    <property type="entry name" value="LD18443P"/>
    <property type="match status" value="1"/>
</dbReference>
<dbReference type="AlphaFoldDB" id="A2F5B1"/>
<dbReference type="Pfam" id="PF11929">
    <property type="entry name" value="DUF3447"/>
    <property type="match status" value="1"/>
</dbReference>
<feature type="domain" description="DUF3447" evidence="1">
    <location>
        <begin position="127"/>
        <end position="196"/>
    </location>
</feature>
<gene>
    <name evidence="2" type="ORF">TVAG_159560</name>
</gene>
<dbReference type="EMBL" id="DS113620">
    <property type="protein sequence ID" value="EAX99936.1"/>
    <property type="molecule type" value="Genomic_DNA"/>
</dbReference>
<proteinExistence type="predicted"/>
<reference evidence="2" key="2">
    <citation type="journal article" date="2007" name="Science">
        <title>Draft genome sequence of the sexually transmitted pathogen Trichomonas vaginalis.</title>
        <authorList>
            <person name="Carlton J.M."/>
            <person name="Hirt R.P."/>
            <person name="Silva J.C."/>
            <person name="Delcher A.L."/>
            <person name="Schatz M."/>
            <person name="Zhao Q."/>
            <person name="Wortman J.R."/>
            <person name="Bidwell S.L."/>
            <person name="Alsmark U.C.M."/>
            <person name="Besteiro S."/>
            <person name="Sicheritz-Ponten T."/>
            <person name="Noel C.J."/>
            <person name="Dacks J.B."/>
            <person name="Foster P.G."/>
            <person name="Simillion C."/>
            <person name="Van de Peer Y."/>
            <person name="Miranda-Saavedra D."/>
            <person name="Barton G.J."/>
            <person name="Westrop G.D."/>
            <person name="Mueller S."/>
            <person name="Dessi D."/>
            <person name="Fiori P.L."/>
            <person name="Ren Q."/>
            <person name="Paulsen I."/>
            <person name="Zhang H."/>
            <person name="Bastida-Corcuera F.D."/>
            <person name="Simoes-Barbosa A."/>
            <person name="Brown M.T."/>
            <person name="Hayes R.D."/>
            <person name="Mukherjee M."/>
            <person name="Okumura C.Y."/>
            <person name="Schneider R."/>
            <person name="Smith A.J."/>
            <person name="Vanacova S."/>
            <person name="Villalvazo M."/>
            <person name="Haas B.J."/>
            <person name="Pertea M."/>
            <person name="Feldblyum T.V."/>
            <person name="Utterback T.R."/>
            <person name="Shu C.L."/>
            <person name="Osoegawa K."/>
            <person name="de Jong P.J."/>
            <person name="Hrdy I."/>
            <person name="Horvathova L."/>
            <person name="Zubacova Z."/>
            <person name="Dolezal P."/>
            <person name="Malik S.B."/>
            <person name="Logsdon J.M. Jr."/>
            <person name="Henze K."/>
            <person name="Gupta A."/>
            <person name="Wang C.C."/>
            <person name="Dunne R.L."/>
            <person name="Upcroft J.A."/>
            <person name="Upcroft P."/>
            <person name="White O."/>
            <person name="Salzberg S.L."/>
            <person name="Tang P."/>
            <person name="Chiu C.-H."/>
            <person name="Lee Y.-S."/>
            <person name="Embley T.M."/>
            <person name="Coombs G.H."/>
            <person name="Mottram J.C."/>
            <person name="Tachezy J."/>
            <person name="Fraser-Liggett C.M."/>
            <person name="Johnson P.J."/>
        </authorList>
    </citation>
    <scope>NUCLEOTIDE SEQUENCE [LARGE SCALE GENOMIC DNA]</scope>
    <source>
        <strain evidence="2">G3</strain>
    </source>
</reference>